<gene>
    <name evidence="1" type="ORF">UW84_C0040G0010</name>
</gene>
<protein>
    <submittedName>
        <fullName evidence="1">Uncharacterized protein</fullName>
    </submittedName>
</protein>
<dbReference type="EMBL" id="LCJW01000040">
    <property type="protein sequence ID" value="KKT85186.1"/>
    <property type="molecule type" value="Genomic_DNA"/>
</dbReference>
<proteinExistence type="predicted"/>
<accession>A0A0G1KNF2</accession>
<organism evidence="1 2">
    <name type="scientific">Candidatus Collierbacteria bacterium GW2011_GWA2_44_99</name>
    <dbReference type="NCBI Taxonomy" id="1618380"/>
    <lineage>
        <taxon>Bacteria</taxon>
        <taxon>Candidatus Collieribacteriota</taxon>
    </lineage>
</organism>
<evidence type="ECO:0000313" key="2">
    <source>
        <dbReference type="Proteomes" id="UP000034797"/>
    </source>
</evidence>
<dbReference type="Proteomes" id="UP000034797">
    <property type="component" value="Unassembled WGS sequence"/>
</dbReference>
<sequence length="50" mass="5359">MKILLQGSMAITTGNTTVIANLGEADQVFPITEFSYDVDIAEELINKGVS</sequence>
<reference evidence="1 2" key="1">
    <citation type="journal article" date="2015" name="Nature">
        <title>rRNA introns, odd ribosomes, and small enigmatic genomes across a large radiation of phyla.</title>
        <authorList>
            <person name="Brown C.T."/>
            <person name="Hug L.A."/>
            <person name="Thomas B.C."/>
            <person name="Sharon I."/>
            <person name="Castelle C.J."/>
            <person name="Singh A."/>
            <person name="Wilkins M.J."/>
            <person name="Williams K.H."/>
            <person name="Banfield J.F."/>
        </authorList>
    </citation>
    <scope>NUCLEOTIDE SEQUENCE [LARGE SCALE GENOMIC DNA]</scope>
</reference>
<evidence type="ECO:0000313" key="1">
    <source>
        <dbReference type="EMBL" id="KKT85186.1"/>
    </source>
</evidence>
<comment type="caution">
    <text evidence="1">The sequence shown here is derived from an EMBL/GenBank/DDBJ whole genome shotgun (WGS) entry which is preliminary data.</text>
</comment>
<name>A0A0G1KNF2_9BACT</name>
<dbReference type="AlphaFoldDB" id="A0A0G1KNF2"/>